<dbReference type="STRING" id="225359.A0A2S4PSY8"/>
<dbReference type="InterPro" id="IPR002466">
    <property type="entry name" value="A_deamin"/>
</dbReference>
<name>A0A2S4PSY8_9PEZI</name>
<accession>A0A2S4PSY8</accession>
<dbReference type="Proteomes" id="UP000237438">
    <property type="component" value="Unassembled WGS sequence"/>
</dbReference>
<dbReference type="EMBL" id="PEDP01000710">
    <property type="protein sequence ID" value="POS85150.1"/>
    <property type="molecule type" value="Genomic_DNA"/>
</dbReference>
<dbReference type="PANTHER" id="PTHR47803">
    <property type="entry name" value="TRNA-SPECIFIC ADENOSINE DEAMINASE 1"/>
    <property type="match status" value="1"/>
</dbReference>
<proteinExistence type="predicted"/>
<sequence length="447" mass="50170">MNTADRIAGEVLREFKTWPKKFHPLIRSEYVKEWVPLSGIVIQDNDNFKCVAAATGMKCLPHEKIGQAQGMSLHDWHAEILAIRSFNYFLLKECLSMASTTPLSLDDEISQEKITSKYLRRRTQKEITESEFQPFALRDDLLLHMYCSEAPCGDASMELTMASQKDSTPWEIPPSQVHKQNNDQSSLLYGRSYFSNLGSIRRKPSRPDAPLSLSKSCSDKLALKQYISLLSSLTSLFISPKNMYLSSLILPVTQHHKVACDRAFSATGRLMSLKTGNDMGVSHRLSSTSTGGYRFQPFSVYSTSLEFIHSRRQSLLRLLPDESLVASNLASFSTPCNRGTLIGGTLQGRKQFSLRGAPPMSKHQMWQLALEVASRMELKSIIQALGKSSNITTTSNRTYKEMKCTELLAKRHEAKSHVRRVLGGDAGEKGWVRNIGGEDWSLCDIHP</sequence>
<protein>
    <recommendedName>
        <fullName evidence="1">A to I editase domain-containing protein</fullName>
    </recommendedName>
</protein>
<dbReference type="AlphaFoldDB" id="A0A2S4PSY8"/>
<dbReference type="PROSITE" id="PS50141">
    <property type="entry name" value="A_DEAMIN_EDITASE"/>
    <property type="match status" value="1"/>
</dbReference>
<dbReference type="SMART" id="SM00552">
    <property type="entry name" value="ADEAMc"/>
    <property type="match status" value="1"/>
</dbReference>
<comment type="caution">
    <text evidence="2">The sequence shown here is derived from an EMBL/GenBank/DDBJ whole genome shotgun (WGS) entry which is preliminary data.</text>
</comment>
<dbReference type="Pfam" id="PF02137">
    <property type="entry name" value="A_deamin"/>
    <property type="match status" value="1"/>
</dbReference>
<dbReference type="GO" id="GO:0002100">
    <property type="term" value="P:tRNA wobble adenosine to inosine editing"/>
    <property type="evidence" value="ECO:0007669"/>
    <property type="project" value="InterPro"/>
</dbReference>
<dbReference type="OrthoDB" id="10268011at2759"/>
<evidence type="ECO:0000313" key="3">
    <source>
        <dbReference type="Proteomes" id="UP000237438"/>
    </source>
</evidence>
<keyword evidence="3" id="KW-1185">Reference proteome</keyword>
<dbReference type="GO" id="GO:0043829">
    <property type="term" value="F:tRNA-specific adenosine-37 deaminase activity"/>
    <property type="evidence" value="ECO:0007669"/>
    <property type="project" value="TreeGrafter"/>
</dbReference>
<dbReference type="InterPro" id="IPR042935">
    <property type="entry name" value="Tad1"/>
</dbReference>
<evidence type="ECO:0000259" key="1">
    <source>
        <dbReference type="PROSITE" id="PS50141"/>
    </source>
</evidence>
<organism evidence="2 3">
    <name type="scientific">Erysiphe pulchra</name>
    <dbReference type="NCBI Taxonomy" id="225359"/>
    <lineage>
        <taxon>Eukaryota</taxon>
        <taxon>Fungi</taxon>
        <taxon>Dikarya</taxon>
        <taxon>Ascomycota</taxon>
        <taxon>Pezizomycotina</taxon>
        <taxon>Leotiomycetes</taxon>
        <taxon>Erysiphales</taxon>
        <taxon>Erysiphaceae</taxon>
        <taxon>Erysiphe</taxon>
    </lineage>
</organism>
<dbReference type="PANTHER" id="PTHR47803:SF1">
    <property type="entry name" value="TRNA-SPECIFIC ADENOSINE DEAMINASE 1"/>
    <property type="match status" value="1"/>
</dbReference>
<reference evidence="2 3" key="1">
    <citation type="submission" date="2017-10" db="EMBL/GenBank/DDBJ databases">
        <title>Development of genomic resources for the powdery mildew, Erysiphe pulchra.</title>
        <authorList>
            <person name="Wadl P.A."/>
            <person name="Mack B.M."/>
            <person name="Moore G."/>
            <person name="Beltz S.B."/>
        </authorList>
    </citation>
    <scope>NUCLEOTIDE SEQUENCE [LARGE SCALE GENOMIC DNA]</scope>
    <source>
        <strain evidence="2">Cflorida</strain>
    </source>
</reference>
<feature type="domain" description="A to I editase" evidence="1">
    <location>
        <begin position="52"/>
        <end position="240"/>
    </location>
</feature>
<dbReference type="GO" id="GO:0003723">
    <property type="term" value="F:RNA binding"/>
    <property type="evidence" value="ECO:0007669"/>
    <property type="project" value="InterPro"/>
</dbReference>
<evidence type="ECO:0000313" key="2">
    <source>
        <dbReference type="EMBL" id="POS85150.1"/>
    </source>
</evidence>
<gene>
    <name evidence="2" type="ORF">EPUL_002036</name>
</gene>
<feature type="non-terminal residue" evidence="2">
    <location>
        <position position="447"/>
    </location>
</feature>